<comment type="caution">
    <text evidence="3">The sequence shown here is derived from an EMBL/GenBank/DDBJ whole genome shotgun (WGS) entry which is preliminary data.</text>
</comment>
<dbReference type="InterPro" id="IPR043968">
    <property type="entry name" value="SGNH"/>
</dbReference>
<dbReference type="EMBL" id="JBHMDG010000024">
    <property type="protein sequence ID" value="MFB9314669.1"/>
    <property type="molecule type" value="Genomic_DNA"/>
</dbReference>
<reference evidence="3 4" key="1">
    <citation type="submission" date="2024-09" db="EMBL/GenBank/DDBJ databases">
        <authorList>
            <person name="Sun Q."/>
            <person name="Mori K."/>
        </authorList>
    </citation>
    <scope>NUCLEOTIDE SEQUENCE [LARGE SCALE GENOMIC DNA]</scope>
    <source>
        <strain evidence="3 4">JCM 9626</strain>
    </source>
</reference>
<organism evidence="3 4">
    <name type="scientific">Nocardioides plantarum</name>
    <dbReference type="NCBI Taxonomy" id="29299"/>
    <lineage>
        <taxon>Bacteria</taxon>
        <taxon>Bacillati</taxon>
        <taxon>Actinomycetota</taxon>
        <taxon>Actinomycetes</taxon>
        <taxon>Propionibacteriales</taxon>
        <taxon>Nocardioidaceae</taxon>
        <taxon>Nocardioides</taxon>
    </lineage>
</organism>
<feature type="domain" description="SGNH" evidence="2">
    <location>
        <begin position="92"/>
        <end position="350"/>
    </location>
</feature>
<proteinExistence type="predicted"/>
<evidence type="ECO:0000313" key="4">
    <source>
        <dbReference type="Proteomes" id="UP001589750"/>
    </source>
</evidence>
<evidence type="ECO:0000256" key="1">
    <source>
        <dbReference type="SAM" id="MobiDB-lite"/>
    </source>
</evidence>
<gene>
    <name evidence="3" type="ORF">ACFFRI_16550</name>
</gene>
<feature type="compositionally biased region" description="Low complexity" evidence="1">
    <location>
        <begin position="33"/>
        <end position="50"/>
    </location>
</feature>
<dbReference type="Pfam" id="PF19040">
    <property type="entry name" value="SGNH"/>
    <property type="match status" value="1"/>
</dbReference>
<evidence type="ECO:0000259" key="2">
    <source>
        <dbReference type="Pfam" id="PF19040"/>
    </source>
</evidence>
<keyword evidence="3" id="KW-0378">Hydrolase</keyword>
<dbReference type="PROSITE" id="PS51257">
    <property type="entry name" value="PROKAR_LIPOPROTEIN"/>
    <property type="match status" value="1"/>
</dbReference>
<dbReference type="RefSeq" id="WP_140010569.1">
    <property type="nucleotide sequence ID" value="NZ_JBHMDG010000024.1"/>
</dbReference>
<keyword evidence="4" id="KW-1185">Reference proteome</keyword>
<accession>A0ABV5KD53</accession>
<protein>
    <submittedName>
        <fullName evidence="3">SGNH hydrolase domain-containing protein</fullName>
    </submittedName>
</protein>
<dbReference type="Proteomes" id="UP001589750">
    <property type="component" value="Unassembled WGS sequence"/>
</dbReference>
<dbReference type="GO" id="GO:0016787">
    <property type="term" value="F:hydrolase activity"/>
    <property type="evidence" value="ECO:0007669"/>
    <property type="project" value="UniProtKB-KW"/>
</dbReference>
<name>A0ABV5KD53_9ACTN</name>
<feature type="region of interest" description="Disordered" evidence="1">
    <location>
        <begin position="25"/>
        <end position="77"/>
    </location>
</feature>
<evidence type="ECO:0000313" key="3">
    <source>
        <dbReference type="EMBL" id="MFB9314669.1"/>
    </source>
</evidence>
<sequence>MRTADLPRLVAALCVVAVVGSGCGGRAPTNGNRTSAASDAPTTSATADRSYPPSASPDAAVPTSAPQVRYDDLEPSPEDAFEDRADLYRDGCQVTMAGESLTGCTYGATVEDATATIAVVGDSKAAQWAPALQELARTRGWRIRLYTKSACAPVAVPLVRDGAEFRSCTTYNRLVDDELARHPVDLVLAGSSADNALVTRELAPGEDRDTVAQDLFVQGEMQAWAGWIAAGSRVAVISDTPKPVVRRQAFDVPTCLREHRDDLAACAFDRAAGIAASGRDVQVRGVRAAGGVDVSPALLGRDVPAGRSADLAWIDPVRLVCPGTTCQPNDGDVLVYRDGSHLSRTYVETLTWRLGRVMTALGLP</sequence>